<dbReference type="InterPro" id="IPR036390">
    <property type="entry name" value="WH_DNA-bd_sf"/>
</dbReference>
<gene>
    <name evidence="5" type="ORF">MHK08_10385</name>
</gene>
<keyword evidence="3" id="KW-0804">Transcription</keyword>
<accession>A0ABS9PY51</accession>
<keyword evidence="1" id="KW-0805">Transcription regulation</keyword>
<proteinExistence type="predicted"/>
<evidence type="ECO:0000313" key="5">
    <source>
        <dbReference type="EMBL" id="MCG7276874.1"/>
    </source>
</evidence>
<keyword evidence="6" id="KW-1185">Reference proteome</keyword>
<keyword evidence="2" id="KW-0238">DNA-binding</keyword>
<evidence type="ECO:0000256" key="3">
    <source>
        <dbReference type="ARBA" id="ARBA00023163"/>
    </source>
</evidence>
<name>A0ABS9PY51_9CORY</name>
<dbReference type="PROSITE" id="PS50949">
    <property type="entry name" value="HTH_GNTR"/>
    <property type="match status" value="1"/>
</dbReference>
<dbReference type="PRINTS" id="PR00035">
    <property type="entry name" value="HTHGNTR"/>
</dbReference>
<dbReference type="InterPro" id="IPR028978">
    <property type="entry name" value="Chorismate_lyase_/UTRA_dom_sf"/>
</dbReference>
<dbReference type="InterPro" id="IPR011663">
    <property type="entry name" value="UTRA"/>
</dbReference>
<dbReference type="CDD" id="cd07377">
    <property type="entry name" value="WHTH_GntR"/>
    <property type="match status" value="1"/>
</dbReference>
<dbReference type="SMART" id="SM00866">
    <property type="entry name" value="UTRA"/>
    <property type="match status" value="1"/>
</dbReference>
<evidence type="ECO:0000256" key="2">
    <source>
        <dbReference type="ARBA" id="ARBA00023125"/>
    </source>
</evidence>
<reference evidence="5 6" key="1">
    <citation type="submission" date="2022-02" db="EMBL/GenBank/DDBJ databases">
        <title>Uncovering new skin microbiome diversity through culturing and metagenomics.</title>
        <authorList>
            <person name="Conlan S."/>
            <person name="Deming C."/>
            <person name="Nisc Comparative Sequencing Program N."/>
            <person name="Segre J.A."/>
        </authorList>
    </citation>
    <scope>NUCLEOTIDE SEQUENCE [LARGE SCALE GENOMIC DNA]</scope>
    <source>
        <strain evidence="5 6">ACRQV</strain>
    </source>
</reference>
<dbReference type="PANTHER" id="PTHR44846">
    <property type="entry name" value="MANNOSYL-D-GLYCERATE TRANSPORT/METABOLISM SYSTEM REPRESSOR MNGR-RELATED"/>
    <property type="match status" value="1"/>
</dbReference>
<evidence type="ECO:0000256" key="1">
    <source>
        <dbReference type="ARBA" id="ARBA00023015"/>
    </source>
</evidence>
<dbReference type="SUPFAM" id="SSF64288">
    <property type="entry name" value="Chorismate lyase-like"/>
    <property type="match status" value="1"/>
</dbReference>
<dbReference type="Proteomes" id="UP001521911">
    <property type="component" value="Unassembled WGS sequence"/>
</dbReference>
<evidence type="ECO:0000259" key="4">
    <source>
        <dbReference type="PROSITE" id="PS50949"/>
    </source>
</evidence>
<dbReference type="Gene3D" id="1.10.10.10">
    <property type="entry name" value="Winged helix-like DNA-binding domain superfamily/Winged helix DNA-binding domain"/>
    <property type="match status" value="1"/>
</dbReference>
<dbReference type="PANTHER" id="PTHR44846:SF1">
    <property type="entry name" value="MANNOSYL-D-GLYCERATE TRANSPORT_METABOLISM SYSTEM REPRESSOR MNGR-RELATED"/>
    <property type="match status" value="1"/>
</dbReference>
<dbReference type="Gene3D" id="3.40.1410.10">
    <property type="entry name" value="Chorismate lyase-like"/>
    <property type="match status" value="1"/>
</dbReference>
<dbReference type="InterPro" id="IPR036388">
    <property type="entry name" value="WH-like_DNA-bd_sf"/>
</dbReference>
<dbReference type="SMART" id="SM00345">
    <property type="entry name" value="HTH_GNTR"/>
    <property type="match status" value="1"/>
</dbReference>
<feature type="domain" description="HTH gntR-type" evidence="4">
    <location>
        <begin position="8"/>
        <end position="78"/>
    </location>
</feature>
<dbReference type="RefSeq" id="WP_239181020.1">
    <property type="nucleotide sequence ID" value="NZ_JAKRDF010000015.1"/>
</dbReference>
<comment type="caution">
    <text evidence="5">The sequence shown here is derived from an EMBL/GenBank/DDBJ whole genome shotgun (WGS) entry which is preliminary data.</text>
</comment>
<organism evidence="5 6">
    <name type="scientific">Corynebacterium singulare</name>
    <dbReference type="NCBI Taxonomy" id="161899"/>
    <lineage>
        <taxon>Bacteria</taxon>
        <taxon>Bacillati</taxon>
        <taxon>Actinomycetota</taxon>
        <taxon>Actinomycetes</taxon>
        <taxon>Mycobacteriales</taxon>
        <taxon>Corynebacteriaceae</taxon>
        <taxon>Corynebacterium</taxon>
    </lineage>
</organism>
<dbReference type="Pfam" id="PF07702">
    <property type="entry name" value="UTRA"/>
    <property type="match status" value="1"/>
</dbReference>
<dbReference type="InterPro" id="IPR050679">
    <property type="entry name" value="Bact_HTH_transcr_reg"/>
</dbReference>
<sequence length="243" mass="27730">MYSLDRQTHLYLHIADELRSRITNGELRPGNSLPSERALSEQFEASRITVRRALDILGEEDLIERRRGRGGGTFIKSTPPTVELNRMEGFLPQLRARGRTVESQVLVTNLVSAHNEIADELQLEPRSQVFRLVRLRKVSGVPMLIEDSFFPISVAPDLLDQDLTGSLYELLTRRYNVKPAHKREIISPEIPTSWEQKKLQLRPNQPILRVKRTTFGGNDTPIEFSLDVLRCDLAQVEVVTNPL</sequence>
<dbReference type="SUPFAM" id="SSF46785">
    <property type="entry name" value="Winged helix' DNA-binding domain"/>
    <property type="match status" value="1"/>
</dbReference>
<dbReference type="InterPro" id="IPR000524">
    <property type="entry name" value="Tscrpt_reg_HTH_GntR"/>
</dbReference>
<dbReference type="EMBL" id="JAKRDF010000015">
    <property type="protein sequence ID" value="MCG7276874.1"/>
    <property type="molecule type" value="Genomic_DNA"/>
</dbReference>
<dbReference type="Pfam" id="PF00392">
    <property type="entry name" value="GntR"/>
    <property type="match status" value="1"/>
</dbReference>
<evidence type="ECO:0000313" key="6">
    <source>
        <dbReference type="Proteomes" id="UP001521911"/>
    </source>
</evidence>
<protein>
    <submittedName>
        <fullName evidence="5">GntR family transcriptional regulator</fullName>
    </submittedName>
</protein>